<comment type="caution">
    <text evidence="1">The sequence shown here is derived from an EMBL/GenBank/DDBJ whole genome shotgun (WGS) entry which is preliminary data.</text>
</comment>
<keyword evidence="2" id="KW-1185">Reference proteome</keyword>
<reference evidence="1 2" key="1">
    <citation type="submission" date="2023-07" db="EMBL/GenBank/DDBJ databases">
        <title>Sequencing the genomes of 1000 actinobacteria strains.</title>
        <authorList>
            <person name="Klenk H.-P."/>
        </authorList>
    </citation>
    <scope>NUCLEOTIDE SEQUENCE [LARGE SCALE GENOMIC DNA]</scope>
    <source>
        <strain evidence="1 2">DSM 14785</strain>
    </source>
</reference>
<name>A0ABU0GKB7_9CELL</name>
<organism evidence="1 2">
    <name type="scientific">Cellulomonas iranensis</name>
    <dbReference type="NCBI Taxonomy" id="76862"/>
    <lineage>
        <taxon>Bacteria</taxon>
        <taxon>Bacillati</taxon>
        <taxon>Actinomycetota</taxon>
        <taxon>Actinomycetes</taxon>
        <taxon>Micrococcales</taxon>
        <taxon>Cellulomonadaceae</taxon>
        <taxon>Cellulomonas</taxon>
    </lineage>
</organism>
<protein>
    <recommendedName>
        <fullName evidence="3">DUF2180 family protein</fullName>
    </recommendedName>
</protein>
<evidence type="ECO:0000313" key="1">
    <source>
        <dbReference type="EMBL" id="MDQ0425002.1"/>
    </source>
</evidence>
<accession>A0ABU0GKB7</accession>
<dbReference type="RefSeq" id="WP_070318537.1">
    <property type="nucleotide sequence ID" value="NZ_JAUSVM010000001.1"/>
</dbReference>
<dbReference type="Pfam" id="PF09947">
    <property type="entry name" value="DUF2180"/>
    <property type="match status" value="1"/>
</dbReference>
<evidence type="ECO:0000313" key="2">
    <source>
        <dbReference type="Proteomes" id="UP001240250"/>
    </source>
</evidence>
<gene>
    <name evidence="1" type="ORF">JO380_001383</name>
</gene>
<evidence type="ECO:0008006" key="3">
    <source>
        <dbReference type="Google" id="ProtNLM"/>
    </source>
</evidence>
<dbReference type="InterPro" id="IPR017211">
    <property type="entry name" value="UCP037465_Znf"/>
</dbReference>
<sequence length="72" mass="7195">MSCHECAASGGAPRPATAVCSGCGAGTCPEHTHETVDVVRVSSVGNPVERRTRRLTCTACARAAAVRAGGVA</sequence>
<proteinExistence type="predicted"/>
<dbReference type="EMBL" id="JAUSVM010000001">
    <property type="protein sequence ID" value="MDQ0425002.1"/>
    <property type="molecule type" value="Genomic_DNA"/>
</dbReference>
<dbReference type="Proteomes" id="UP001240250">
    <property type="component" value="Unassembled WGS sequence"/>
</dbReference>